<feature type="domain" description="Cation efflux protein transmembrane" evidence="8">
    <location>
        <begin position="32"/>
        <end position="223"/>
    </location>
</feature>
<evidence type="ECO:0000256" key="4">
    <source>
        <dbReference type="ARBA" id="ARBA00022692"/>
    </source>
</evidence>
<dbReference type="PANTHER" id="PTHR43840">
    <property type="entry name" value="MITOCHONDRIAL METAL TRANSPORTER 1-RELATED"/>
    <property type="match status" value="1"/>
</dbReference>
<evidence type="ECO:0000256" key="2">
    <source>
        <dbReference type="ARBA" id="ARBA00008114"/>
    </source>
</evidence>
<dbReference type="SUPFAM" id="SSF160240">
    <property type="entry name" value="Cation efflux protein cytoplasmic domain-like"/>
    <property type="match status" value="1"/>
</dbReference>
<comment type="subcellular location">
    <subcellularLocation>
        <location evidence="1">Membrane</location>
        <topology evidence="1">Multi-pass membrane protein</topology>
    </subcellularLocation>
</comment>
<feature type="transmembrane region" description="Helical" evidence="7">
    <location>
        <begin position="197"/>
        <end position="215"/>
    </location>
</feature>
<evidence type="ECO:0000259" key="9">
    <source>
        <dbReference type="Pfam" id="PF16916"/>
    </source>
</evidence>
<evidence type="ECO:0000256" key="1">
    <source>
        <dbReference type="ARBA" id="ARBA00004141"/>
    </source>
</evidence>
<gene>
    <name evidence="10" type="ORF">H8699_01260</name>
</gene>
<dbReference type="FunFam" id="1.20.1510.10:FF:000006">
    <property type="entry name" value="Divalent cation efflux transporter"/>
    <property type="match status" value="1"/>
</dbReference>
<dbReference type="Proteomes" id="UP000654279">
    <property type="component" value="Unassembled WGS sequence"/>
</dbReference>
<feature type="transmembrane region" description="Helical" evidence="7">
    <location>
        <begin position="131"/>
        <end position="151"/>
    </location>
</feature>
<organism evidence="10 11">
    <name type="scientific">Luoshenia tenuis</name>
    <dbReference type="NCBI Taxonomy" id="2763654"/>
    <lineage>
        <taxon>Bacteria</taxon>
        <taxon>Bacillati</taxon>
        <taxon>Bacillota</taxon>
        <taxon>Clostridia</taxon>
        <taxon>Christensenellales</taxon>
        <taxon>Christensenellaceae</taxon>
        <taxon>Luoshenia</taxon>
    </lineage>
</organism>
<dbReference type="Gene3D" id="3.30.70.1350">
    <property type="entry name" value="Cation efflux protein, cytoplasmic domain"/>
    <property type="match status" value="1"/>
</dbReference>
<proteinExistence type="inferred from homology"/>
<evidence type="ECO:0000259" key="8">
    <source>
        <dbReference type="Pfam" id="PF01545"/>
    </source>
</evidence>
<dbReference type="GO" id="GO:0016020">
    <property type="term" value="C:membrane"/>
    <property type="evidence" value="ECO:0007669"/>
    <property type="project" value="UniProtKB-SubCell"/>
</dbReference>
<dbReference type="Pfam" id="PF01545">
    <property type="entry name" value="Cation_efflux"/>
    <property type="match status" value="1"/>
</dbReference>
<evidence type="ECO:0000256" key="5">
    <source>
        <dbReference type="ARBA" id="ARBA00022989"/>
    </source>
</evidence>
<dbReference type="InterPro" id="IPR058533">
    <property type="entry name" value="Cation_efflux_TM"/>
</dbReference>
<dbReference type="InterPro" id="IPR002524">
    <property type="entry name" value="Cation_efflux"/>
</dbReference>
<dbReference type="InterPro" id="IPR027469">
    <property type="entry name" value="Cation_efflux_TMD_sf"/>
</dbReference>
<dbReference type="SUPFAM" id="SSF161111">
    <property type="entry name" value="Cation efflux protein transmembrane domain-like"/>
    <property type="match status" value="1"/>
</dbReference>
<evidence type="ECO:0000256" key="7">
    <source>
        <dbReference type="SAM" id="Phobius"/>
    </source>
</evidence>
<keyword evidence="3" id="KW-0813">Transport</keyword>
<evidence type="ECO:0000256" key="3">
    <source>
        <dbReference type="ARBA" id="ARBA00022448"/>
    </source>
</evidence>
<protein>
    <submittedName>
        <fullName evidence="10">Cation transporter</fullName>
    </submittedName>
</protein>
<dbReference type="InterPro" id="IPR036837">
    <property type="entry name" value="Cation_efflux_CTD_sf"/>
</dbReference>
<keyword evidence="11" id="KW-1185">Reference proteome</keyword>
<comment type="caution">
    <text evidence="10">The sequence shown here is derived from an EMBL/GenBank/DDBJ whole genome shotgun (WGS) entry which is preliminary data.</text>
</comment>
<keyword evidence="4 7" id="KW-0812">Transmembrane</keyword>
<dbReference type="Gene3D" id="1.20.1510.10">
    <property type="entry name" value="Cation efflux protein transmembrane domain"/>
    <property type="match status" value="1"/>
</dbReference>
<dbReference type="InterPro" id="IPR050291">
    <property type="entry name" value="CDF_Transporter"/>
</dbReference>
<keyword evidence="6 7" id="KW-0472">Membrane</keyword>
<dbReference type="AlphaFoldDB" id="A0A926CY13"/>
<name>A0A926CY13_9FIRM</name>
<feature type="domain" description="Cation efflux protein cytoplasmic" evidence="9">
    <location>
        <begin position="227"/>
        <end position="303"/>
    </location>
</feature>
<evidence type="ECO:0000256" key="6">
    <source>
        <dbReference type="ARBA" id="ARBA00023136"/>
    </source>
</evidence>
<dbReference type="RefSeq" id="WP_249284124.1">
    <property type="nucleotide sequence ID" value="NZ_JACRSO010000001.1"/>
</dbReference>
<dbReference type="EMBL" id="JACRSO010000001">
    <property type="protein sequence ID" value="MBC8528067.1"/>
    <property type="molecule type" value="Genomic_DNA"/>
</dbReference>
<dbReference type="InterPro" id="IPR027470">
    <property type="entry name" value="Cation_efflux_CTD"/>
</dbReference>
<dbReference type="GO" id="GO:0008324">
    <property type="term" value="F:monoatomic cation transmembrane transporter activity"/>
    <property type="evidence" value="ECO:0007669"/>
    <property type="project" value="InterPro"/>
</dbReference>
<sequence length="398" mass="43589">MIDFLVRKFVRDYDKVQDVRVRQRYGNLASCIGVLCNLLLFGGKFVVGTLFQSVAITADAVNNLSDAGSSLISLVSFRLSSRPADSGHPFGHARIEYIASMVVGILVLTLGVELIRSSIDHIAHPPAIEFSWVSVGVLAASILVKLWMFSYNRTLGKRIDSMVMQATATDSLSDVLATGAVLLSTIISPAIGFQLDGYMGALVALFIIVSGIRILKDTLNQLLGQMPDQELTNMIATKVLSYDGVLGIHDLMVHNYGPGRCFASAHVEVSSSVDILKSHDVIDNIERDFDTDCGIHLVIHLDPIVTDDERVNALRIKMEQIIRSIDPLLSMHDFRVVLGETHSNLIFDVSVPFACKKADDEITQAIYSAVSQMEGKCYAVVTIDHAYISETKGKTKMN</sequence>
<dbReference type="NCBIfam" id="TIGR01297">
    <property type="entry name" value="CDF"/>
    <property type="match status" value="1"/>
</dbReference>
<dbReference type="Pfam" id="PF16916">
    <property type="entry name" value="ZT_dimer"/>
    <property type="match status" value="1"/>
</dbReference>
<feature type="transmembrane region" description="Helical" evidence="7">
    <location>
        <begin position="172"/>
        <end position="191"/>
    </location>
</feature>
<keyword evidence="5 7" id="KW-1133">Transmembrane helix</keyword>
<reference evidence="10" key="1">
    <citation type="submission" date="2020-08" db="EMBL/GenBank/DDBJ databases">
        <title>Genome public.</title>
        <authorList>
            <person name="Liu C."/>
            <person name="Sun Q."/>
        </authorList>
    </citation>
    <scope>NUCLEOTIDE SEQUENCE</scope>
    <source>
        <strain evidence="10">NSJ-44</strain>
    </source>
</reference>
<comment type="similarity">
    <text evidence="2">Belongs to the cation diffusion facilitator (CDF) transporter (TC 2.A.4) family.</text>
</comment>
<accession>A0A926CY13</accession>
<evidence type="ECO:0000313" key="11">
    <source>
        <dbReference type="Proteomes" id="UP000654279"/>
    </source>
</evidence>
<dbReference type="PANTHER" id="PTHR43840:SF15">
    <property type="entry name" value="MITOCHONDRIAL METAL TRANSPORTER 1-RELATED"/>
    <property type="match status" value="1"/>
</dbReference>
<evidence type="ECO:0000313" key="10">
    <source>
        <dbReference type="EMBL" id="MBC8528067.1"/>
    </source>
</evidence>